<dbReference type="GO" id="GO:0003682">
    <property type="term" value="F:chromatin binding"/>
    <property type="evidence" value="ECO:0007669"/>
    <property type="project" value="InterPro"/>
</dbReference>
<dbReference type="PANTHER" id="PTHR47672:SF1">
    <property type="entry name" value="E3 UBIQUITIN-PROTEIN LIGASE SNT2"/>
    <property type="match status" value="1"/>
</dbReference>
<evidence type="ECO:0000256" key="3">
    <source>
        <dbReference type="ARBA" id="ARBA00022833"/>
    </source>
</evidence>
<reference evidence="6 7" key="1">
    <citation type="submission" date="2016-10" db="EMBL/GenBank/DDBJ databases">
        <authorList>
            <person name="de Groot N.N."/>
        </authorList>
    </citation>
    <scope>NUCLEOTIDE SEQUENCE [LARGE SCALE GENOMIC DNA]</scope>
    <source>
        <strain evidence="6 7">PYCC 4715</strain>
    </source>
</reference>
<feature type="region of interest" description="Disordered" evidence="4">
    <location>
        <begin position="984"/>
        <end position="1003"/>
    </location>
</feature>
<keyword evidence="3" id="KW-0862">Zinc</keyword>
<dbReference type="InterPro" id="IPR029617">
    <property type="entry name" value="Snt2"/>
</dbReference>
<dbReference type="GO" id="GO:0036205">
    <property type="term" value="P:histone catabolic process"/>
    <property type="evidence" value="ECO:0007669"/>
    <property type="project" value="TreeGrafter"/>
</dbReference>
<evidence type="ECO:0000256" key="4">
    <source>
        <dbReference type="SAM" id="MobiDB-lite"/>
    </source>
</evidence>
<accession>A0A1L0BMP2</accession>
<dbReference type="Pfam" id="PF01426">
    <property type="entry name" value="BAH"/>
    <property type="match status" value="1"/>
</dbReference>
<dbReference type="AlphaFoldDB" id="A0A1L0BMP2"/>
<feature type="domain" description="BAH" evidence="5">
    <location>
        <begin position="144"/>
        <end position="284"/>
    </location>
</feature>
<dbReference type="SUPFAM" id="SSF57903">
    <property type="entry name" value="FYVE/PHD zinc finger"/>
    <property type="match status" value="1"/>
</dbReference>
<sequence>MTLARPKRKAAGNKNYLDAIPEAMIEEIVEKPPLSPRNSSKKRNSTATSSKSTSPGSVTPKPQSGGKVPYNWQPPISNSDIFSNKLNLAGAFVDMRTQLLTCPEQLLEPLYLTEEDELKHLGTLINQVTGHIPKSRKKLRVTSFQLKKGDYIYMVSEPPGEPYYVGRIMGFKRKVKGESDKKSEVEDAKNCVFEIQWFYRPRDISKNTSDSRLLFASMHSDTCPLSSFRGRVMVKHRLDVEAFYTPPTDQTKYTTAVEYYSSFPNCFYFDKLFDRYMIKFYDIIKTSTLLCYVDNAANNSKHYLLALNKRFEFVFMEASRTKQFINNFHSTSSSHCDICAEWCSSSDSVACGGCAKHFHMLCLDPPLLKNLVEASVGLVPLSKKILMLAHDNRTTNEQEILEILEISESMSPKDDLPERKSPEAILPKFECAATEFLQNDADLSVEDRRLQEEWSLRYLGIHTRLEDAVDLDDRSPYPRACTNLGAKYQALNIPEFEDHPIVYYDLQSNTVSSSKAKKGPGGRKITKRATVEEDTKKLPIPQEYVGVSPEEFPQWLQPRPKGYMERGVDDGDGQTCTLMWKPREEDKAEDFKTLDSYIEKCKPIAERLEMSPNSPNFMDAIVKYYNDNGGNVDIAFALADKLTRSSLREPSLSKEEIKRFEAGIKKYGSELYPTFKEVKTQPCSMVVRYYYLWKKTKKGRQIWGSFPGRKRKSQKDGKSEMKVLPAVDEFADSDDDSAYENEKIIKHQKLFRCKHCKSYQSQYWFKITGFDGTTKYEESAQDDIDPETVTALCCRCAKLWRRYAVYWEDPFEVERKNARGIGGYKKKVESELVADAERILKLAEADGGNLSYDSNKQNCSSSVILPSNTKLGPGATDFFTRTEFVAPPPPQKKRAPKTPAKTPKTTAKATPKPASKESPTTARLTSRQLSISSKQEEEKKEDHSELTVNGTSRKRKIAENGTTIVKTEKAEKIPPPAKKPRLAAKKLRNPQRKLQTQSLRQLRRKRGRLRTTQKNPPHLNRTFLNQLLQSGKRRIARSFSF</sequence>
<dbReference type="PANTHER" id="PTHR47672">
    <property type="entry name" value="E3 UBIQUITIN-PROTEIN LIGASE SNT2"/>
    <property type="match status" value="1"/>
</dbReference>
<evidence type="ECO:0000313" key="7">
    <source>
        <dbReference type="Proteomes" id="UP000182259"/>
    </source>
</evidence>
<dbReference type="Pfam" id="PF00628">
    <property type="entry name" value="PHD"/>
    <property type="match status" value="1"/>
</dbReference>
<dbReference type="InterPro" id="IPR001025">
    <property type="entry name" value="BAH_dom"/>
</dbReference>
<dbReference type="Gene3D" id="1.10.10.60">
    <property type="entry name" value="Homeodomain-like"/>
    <property type="match status" value="1"/>
</dbReference>
<dbReference type="SMART" id="SM00439">
    <property type="entry name" value="BAH"/>
    <property type="match status" value="1"/>
</dbReference>
<dbReference type="GO" id="GO:0048189">
    <property type="term" value="C:Lid2 complex"/>
    <property type="evidence" value="ECO:0007669"/>
    <property type="project" value="TreeGrafter"/>
</dbReference>
<feature type="compositionally biased region" description="Polar residues" evidence="4">
    <location>
        <begin position="45"/>
        <end position="62"/>
    </location>
</feature>
<evidence type="ECO:0000256" key="1">
    <source>
        <dbReference type="ARBA" id="ARBA00022723"/>
    </source>
</evidence>
<dbReference type="Gene3D" id="3.30.40.10">
    <property type="entry name" value="Zinc/RING finger domain, C3HC4 (zinc finger)"/>
    <property type="match status" value="1"/>
</dbReference>
<feature type="compositionally biased region" description="Low complexity" evidence="4">
    <location>
        <begin position="897"/>
        <end position="913"/>
    </location>
</feature>
<dbReference type="InterPro" id="IPR043151">
    <property type="entry name" value="BAH_sf"/>
</dbReference>
<organism evidence="6 7">
    <name type="scientific">Sungouiella intermedia</name>
    <dbReference type="NCBI Taxonomy" id="45354"/>
    <lineage>
        <taxon>Eukaryota</taxon>
        <taxon>Fungi</taxon>
        <taxon>Dikarya</taxon>
        <taxon>Ascomycota</taxon>
        <taxon>Saccharomycotina</taxon>
        <taxon>Pichiomycetes</taxon>
        <taxon>Metschnikowiaceae</taxon>
        <taxon>Sungouiella</taxon>
    </lineage>
</organism>
<dbReference type="GO" id="GO:0004842">
    <property type="term" value="F:ubiquitin-protein transferase activity"/>
    <property type="evidence" value="ECO:0007669"/>
    <property type="project" value="TreeGrafter"/>
</dbReference>
<protein>
    <submittedName>
        <fullName evidence="6">CIC11C00000002032</fullName>
    </submittedName>
</protein>
<dbReference type="InterPro" id="IPR013083">
    <property type="entry name" value="Znf_RING/FYVE/PHD"/>
</dbReference>
<keyword evidence="2" id="KW-0863">Zinc-finger</keyword>
<evidence type="ECO:0000256" key="2">
    <source>
        <dbReference type="ARBA" id="ARBA00022771"/>
    </source>
</evidence>
<gene>
    <name evidence="6" type="ORF">SAMEA4029009_CIC11G00000002032</name>
</gene>
<dbReference type="EMBL" id="LT635765">
    <property type="protein sequence ID" value="SGZ52649.1"/>
    <property type="molecule type" value="Genomic_DNA"/>
</dbReference>
<proteinExistence type="predicted"/>
<dbReference type="GO" id="GO:0008270">
    <property type="term" value="F:zinc ion binding"/>
    <property type="evidence" value="ECO:0007669"/>
    <property type="project" value="UniProtKB-KW"/>
</dbReference>
<dbReference type="InterPro" id="IPR019787">
    <property type="entry name" value="Znf_PHD-finger"/>
</dbReference>
<feature type="compositionally biased region" description="Basic and acidic residues" evidence="4">
    <location>
        <begin position="934"/>
        <end position="945"/>
    </location>
</feature>
<dbReference type="Gene3D" id="2.30.30.490">
    <property type="match status" value="1"/>
</dbReference>
<evidence type="ECO:0000259" key="5">
    <source>
        <dbReference type="PROSITE" id="PS51038"/>
    </source>
</evidence>
<dbReference type="InterPro" id="IPR011011">
    <property type="entry name" value="Znf_FYVE_PHD"/>
</dbReference>
<evidence type="ECO:0000313" key="6">
    <source>
        <dbReference type="EMBL" id="SGZ52649.1"/>
    </source>
</evidence>
<dbReference type="Proteomes" id="UP000182259">
    <property type="component" value="Chromosome II"/>
</dbReference>
<name>A0A1L0BMP2_9ASCO</name>
<feature type="region of interest" description="Disordered" evidence="4">
    <location>
        <begin position="880"/>
        <end position="949"/>
    </location>
</feature>
<dbReference type="PROSITE" id="PS51038">
    <property type="entry name" value="BAH"/>
    <property type="match status" value="1"/>
</dbReference>
<feature type="compositionally biased region" description="Polar residues" evidence="4">
    <location>
        <begin position="917"/>
        <end position="931"/>
    </location>
</feature>
<keyword evidence="1" id="KW-0479">Metal-binding</keyword>
<feature type="region of interest" description="Disordered" evidence="4">
    <location>
        <begin position="28"/>
        <end position="70"/>
    </location>
</feature>